<organism evidence="2 3">
    <name type="scientific">Spirosoma endophyticum</name>
    <dbReference type="NCBI Taxonomy" id="662367"/>
    <lineage>
        <taxon>Bacteria</taxon>
        <taxon>Pseudomonadati</taxon>
        <taxon>Bacteroidota</taxon>
        <taxon>Cytophagia</taxon>
        <taxon>Cytophagales</taxon>
        <taxon>Cytophagaceae</taxon>
        <taxon>Spirosoma</taxon>
    </lineage>
</organism>
<dbReference type="Proteomes" id="UP000198598">
    <property type="component" value="Unassembled WGS sequence"/>
</dbReference>
<feature type="transmembrane region" description="Helical" evidence="1">
    <location>
        <begin position="129"/>
        <end position="150"/>
    </location>
</feature>
<proteinExistence type="predicted"/>
<feature type="transmembrane region" description="Helical" evidence="1">
    <location>
        <begin position="6"/>
        <end position="25"/>
    </location>
</feature>
<keyword evidence="1" id="KW-1133">Transmembrane helix</keyword>
<dbReference type="STRING" id="662367.SAMN05216167_102637"/>
<dbReference type="AlphaFoldDB" id="A0A1I1MNG5"/>
<evidence type="ECO:0008006" key="4">
    <source>
        <dbReference type="Google" id="ProtNLM"/>
    </source>
</evidence>
<dbReference type="RefSeq" id="WP_093824761.1">
    <property type="nucleotide sequence ID" value="NZ_FOLQ01000002.1"/>
</dbReference>
<reference evidence="2 3" key="1">
    <citation type="submission" date="2016-10" db="EMBL/GenBank/DDBJ databases">
        <authorList>
            <person name="de Groot N.N."/>
        </authorList>
    </citation>
    <scope>NUCLEOTIDE SEQUENCE [LARGE SCALE GENOMIC DNA]</scope>
    <source>
        <strain evidence="2 3">DSM 26130</strain>
    </source>
</reference>
<accession>A0A1I1MNG5</accession>
<dbReference type="InterPro" id="IPR035177">
    <property type="entry name" value="TssN"/>
</dbReference>
<feature type="transmembrane region" description="Helical" evidence="1">
    <location>
        <begin position="62"/>
        <end position="82"/>
    </location>
</feature>
<evidence type="ECO:0000256" key="1">
    <source>
        <dbReference type="SAM" id="Phobius"/>
    </source>
</evidence>
<dbReference type="EMBL" id="FOLQ01000002">
    <property type="protein sequence ID" value="SFC86685.1"/>
    <property type="molecule type" value="Genomic_DNA"/>
</dbReference>
<evidence type="ECO:0000313" key="3">
    <source>
        <dbReference type="Proteomes" id="UP000198598"/>
    </source>
</evidence>
<sequence length="280" mass="31317">MKTEVILPIIVYSVVAILCLVGLVARHSGKEIFTKKLLAYTLGIIAVAGGLGAIMFRVGSLVLAFYLIEALALMLGIVHVVLSRKLFSFLPTGGFWSELLLAAFAVLLIGASFSAMFGWLTPSGLPASLLVTGLVPFLIPVLVLYALYAWNAIPLKIYKKWFYPVERPVPLVELDNTLRLNFLVTKRPDAPVSNRFTVTLPADRTLDELFQFMIYSHNHEEDPEHPILYHEDNTEGTLLGWIFYRESWGGWVKTYFDPSLSLLRNGLKPEDTIIARSFSN</sequence>
<keyword evidence="1" id="KW-0812">Transmembrane</keyword>
<protein>
    <recommendedName>
        <fullName evidence="4">TssN family type VI secretion system protein</fullName>
    </recommendedName>
</protein>
<feature type="transmembrane region" description="Helical" evidence="1">
    <location>
        <begin position="37"/>
        <end position="56"/>
    </location>
</feature>
<name>A0A1I1MNG5_9BACT</name>
<dbReference type="OrthoDB" id="1024052at2"/>
<keyword evidence="3" id="KW-1185">Reference proteome</keyword>
<keyword evidence="1" id="KW-0472">Membrane</keyword>
<gene>
    <name evidence="2" type="ORF">SAMN05216167_102637</name>
</gene>
<evidence type="ECO:0000313" key="2">
    <source>
        <dbReference type="EMBL" id="SFC86685.1"/>
    </source>
</evidence>
<dbReference type="Pfam" id="PF17555">
    <property type="entry name" value="TssN"/>
    <property type="match status" value="1"/>
</dbReference>
<feature type="transmembrane region" description="Helical" evidence="1">
    <location>
        <begin position="94"/>
        <end position="117"/>
    </location>
</feature>